<organism evidence="2 3">
    <name type="scientific">Acrobeloides nanus</name>
    <dbReference type="NCBI Taxonomy" id="290746"/>
    <lineage>
        <taxon>Eukaryota</taxon>
        <taxon>Metazoa</taxon>
        <taxon>Ecdysozoa</taxon>
        <taxon>Nematoda</taxon>
        <taxon>Chromadorea</taxon>
        <taxon>Rhabditida</taxon>
        <taxon>Tylenchina</taxon>
        <taxon>Cephalobomorpha</taxon>
        <taxon>Cephaloboidea</taxon>
        <taxon>Cephalobidae</taxon>
        <taxon>Acrobeloides</taxon>
    </lineage>
</organism>
<evidence type="ECO:0000313" key="3">
    <source>
        <dbReference type="WBParaSite" id="ACRNAN_scaffold11418.g17396.t1"/>
    </source>
</evidence>
<feature type="transmembrane region" description="Helical" evidence="1">
    <location>
        <begin position="41"/>
        <end position="65"/>
    </location>
</feature>
<dbReference type="Pfam" id="PF10327">
    <property type="entry name" value="7TM_GPCR_Sri"/>
    <property type="match status" value="1"/>
</dbReference>
<dbReference type="WBParaSite" id="ACRNAN_scaffold11418.g17396.t1">
    <property type="protein sequence ID" value="ACRNAN_scaffold11418.g17396.t1"/>
    <property type="gene ID" value="ACRNAN_scaffold11418.g17396"/>
</dbReference>
<dbReference type="InterPro" id="IPR019429">
    <property type="entry name" value="7TM_GPCR_serpentine_rcpt_Sri"/>
</dbReference>
<reference evidence="3" key="1">
    <citation type="submission" date="2022-11" db="UniProtKB">
        <authorList>
            <consortium name="WormBaseParasite"/>
        </authorList>
    </citation>
    <scope>IDENTIFICATION</scope>
</reference>
<accession>A0A914CJ86</accession>
<evidence type="ECO:0000256" key="1">
    <source>
        <dbReference type="SAM" id="Phobius"/>
    </source>
</evidence>
<keyword evidence="1" id="KW-1133">Transmembrane helix</keyword>
<dbReference type="AlphaFoldDB" id="A0A914CJ86"/>
<name>A0A914CJ86_9BILA</name>
<proteinExistence type="predicted"/>
<protein>
    <submittedName>
        <fullName evidence="3">FtsX-like permease family protein</fullName>
    </submittedName>
</protein>
<keyword evidence="1" id="KW-0472">Membrane</keyword>
<evidence type="ECO:0000313" key="2">
    <source>
        <dbReference type="Proteomes" id="UP000887540"/>
    </source>
</evidence>
<keyword evidence="2" id="KW-1185">Reference proteome</keyword>
<dbReference type="Proteomes" id="UP000887540">
    <property type="component" value="Unplaced"/>
</dbReference>
<feature type="transmembrane region" description="Helical" evidence="1">
    <location>
        <begin position="86"/>
        <end position="114"/>
    </location>
</feature>
<sequence length="128" mass="14761">MPIPCIMSEDELKDLYRISYPEIYVQIKDQHLVGFREIPKIYLALIILGLFVGMFIGSFCTISIYRNLHKIKTNISTSTYLLYKKLINILVVELILASTFGVLPLTTTITSYMIDLPYAMTINKKWGF</sequence>
<keyword evidence="1" id="KW-0812">Transmembrane</keyword>